<sequence length="444" mass="46205">MSAIPGDIDTDSQPPMAVPLRHFVVGFGFLVAAAVLRVAIAVDATGVADAAPGLAPLAHVHLLLVGWVCLTIAGAMTQFVPVWSGVELHSSRLAVVQLWLLALGVTGLVAAMLAGSLAALPVAGAVLALGFWTFAYNVGRTLLAARPLDVTERHFLLALGCFVLVTVLGVVLALDLTRALLGVGTIPRAQLVGGHATLAVFGAVLTTVFGALYQLATMFTQTELDRLDRALATVETAVFPVGVLALAVGRLVANTPLARVGGLLVVAGVATVGVVLARRLHAARVPRTPMLTRYAVAAVGMAGWAVATLPRWLRNPLAFDARFGASFESLALFVVGFVVLGTLYHVVPFVVWVHRYADRLGYEPVPMIDDLYEDRVATVDLVATVAGAGCLVVADWPLVPAWLDLAGSGLFLLGVVLCSANLLQVVRVHGDGVVPTLVGTASGD</sequence>
<dbReference type="Gene3D" id="1.20.210.10">
    <property type="entry name" value="Cytochrome c oxidase-like, subunit I domain"/>
    <property type="match status" value="1"/>
</dbReference>
<feature type="transmembrane region" description="Helical" evidence="1">
    <location>
        <begin position="330"/>
        <end position="354"/>
    </location>
</feature>
<dbReference type="OrthoDB" id="145655at2157"/>
<dbReference type="Proteomes" id="UP000199370">
    <property type="component" value="Unassembled WGS sequence"/>
</dbReference>
<gene>
    <name evidence="2" type="ORF">SAMN05192554_1038</name>
</gene>
<feature type="transmembrane region" description="Helical" evidence="1">
    <location>
        <begin position="290"/>
        <end position="310"/>
    </location>
</feature>
<keyword evidence="3" id="KW-1185">Reference proteome</keyword>
<dbReference type="RefSeq" id="WP_089731525.1">
    <property type="nucleotide sequence ID" value="NZ_FNIA01000003.1"/>
</dbReference>
<evidence type="ECO:0000313" key="2">
    <source>
        <dbReference type="EMBL" id="SDM48593.1"/>
    </source>
</evidence>
<feature type="transmembrane region" description="Helical" evidence="1">
    <location>
        <begin position="405"/>
        <end position="423"/>
    </location>
</feature>
<feature type="transmembrane region" description="Helical" evidence="1">
    <location>
        <begin position="231"/>
        <end position="252"/>
    </location>
</feature>
<keyword evidence="1" id="KW-1133">Transmembrane helix</keyword>
<evidence type="ECO:0000313" key="3">
    <source>
        <dbReference type="Proteomes" id="UP000199370"/>
    </source>
</evidence>
<proteinExistence type="predicted"/>
<keyword evidence="1" id="KW-0472">Membrane</keyword>
<protein>
    <recommendedName>
        <fullName evidence="4">Cytochrome C and Quinol oxidase polypeptide I</fullName>
    </recommendedName>
</protein>
<accession>A0A1G9TLM0</accession>
<reference evidence="2 3" key="1">
    <citation type="submission" date="2016-10" db="EMBL/GenBank/DDBJ databases">
        <authorList>
            <person name="de Groot N.N."/>
        </authorList>
    </citation>
    <scope>NUCLEOTIDE SEQUENCE [LARGE SCALE GENOMIC DNA]</scope>
    <source>
        <strain evidence="3">EB21,IBRC-M 10013,KCTC 4048</strain>
    </source>
</reference>
<name>A0A1G9TLM0_9EURY</name>
<feature type="transmembrane region" description="Helical" evidence="1">
    <location>
        <begin position="194"/>
        <end position="219"/>
    </location>
</feature>
<feature type="transmembrane region" description="Helical" evidence="1">
    <location>
        <begin position="375"/>
        <end position="399"/>
    </location>
</feature>
<dbReference type="AlphaFoldDB" id="A0A1G9TLM0"/>
<feature type="transmembrane region" description="Helical" evidence="1">
    <location>
        <begin position="98"/>
        <end position="119"/>
    </location>
</feature>
<organism evidence="2 3">
    <name type="scientific">Haloarchaeobius iranensis</name>
    <dbReference type="NCBI Taxonomy" id="996166"/>
    <lineage>
        <taxon>Archaea</taxon>
        <taxon>Methanobacteriati</taxon>
        <taxon>Methanobacteriota</taxon>
        <taxon>Stenosarchaea group</taxon>
        <taxon>Halobacteria</taxon>
        <taxon>Halobacteriales</taxon>
        <taxon>Halorubellaceae</taxon>
        <taxon>Haloarchaeobius</taxon>
    </lineage>
</organism>
<feature type="transmembrane region" description="Helical" evidence="1">
    <location>
        <begin position="155"/>
        <end position="174"/>
    </location>
</feature>
<evidence type="ECO:0000256" key="1">
    <source>
        <dbReference type="SAM" id="Phobius"/>
    </source>
</evidence>
<keyword evidence="1" id="KW-0812">Transmembrane</keyword>
<dbReference type="EMBL" id="FNIA01000003">
    <property type="protein sequence ID" value="SDM48593.1"/>
    <property type="molecule type" value="Genomic_DNA"/>
</dbReference>
<evidence type="ECO:0008006" key="4">
    <source>
        <dbReference type="Google" id="ProtNLM"/>
    </source>
</evidence>
<feature type="transmembrane region" description="Helical" evidence="1">
    <location>
        <begin position="62"/>
        <end position="86"/>
    </location>
</feature>
<feature type="transmembrane region" description="Helical" evidence="1">
    <location>
        <begin position="125"/>
        <end position="143"/>
    </location>
</feature>
<feature type="transmembrane region" description="Helical" evidence="1">
    <location>
        <begin position="23"/>
        <end position="42"/>
    </location>
</feature>
<dbReference type="STRING" id="996166.SAMN05192554_1038"/>
<dbReference type="InterPro" id="IPR036927">
    <property type="entry name" value="Cyt_c_oxase-like_su1_sf"/>
</dbReference>
<feature type="transmembrane region" description="Helical" evidence="1">
    <location>
        <begin position="258"/>
        <end position="278"/>
    </location>
</feature>
<dbReference type="SUPFAM" id="SSF81442">
    <property type="entry name" value="Cytochrome c oxidase subunit I-like"/>
    <property type="match status" value="1"/>
</dbReference>